<dbReference type="NCBIfam" id="TIGR04085">
    <property type="entry name" value="rSAM_more_4Fe4S"/>
    <property type="match status" value="1"/>
</dbReference>
<sequence length="333" mass="38889">MKYFLLFQSCIPVKGAKRCTICDLAKKDIYFISLGLYEFLTEFENVPYHEILDFQDEEVRDKIKSEVDFLVEKEVGFFTSNPKKFPRLKLDWAYPAVISNAIIEHNNSSDYNILDVIQQLNQQGCKFIEIRFYDGYSLESLEAILKQLDSTDVNSLIIYLKYSAKWNRKNLLRLLILFPRIAHLHVFGTQDLKLNENEEAIQRISFHKGLIHDNSCCGTIKENYFSINFQSFSEAQEYNSCLNGKMTISATGNIKNCPSLPETYGNVKKVAIKNSISDNFRKYWKINKDQIDICRDCEFRYLCPDCRAFLKDAENPFSKPKKCNYNPYTAVWE</sequence>
<keyword evidence="2" id="KW-1185">Reference proteome</keyword>
<dbReference type="InterPro" id="IPR026497">
    <property type="entry name" value="GRASP-with-SPASM"/>
</dbReference>
<proteinExistence type="predicted"/>
<dbReference type="EMBL" id="PVYX01000002">
    <property type="protein sequence ID" value="PRX55261.1"/>
    <property type="molecule type" value="Genomic_DNA"/>
</dbReference>
<organism evidence="1 2">
    <name type="scientific">Flagellimonas meridianipacifica</name>
    <dbReference type="NCBI Taxonomy" id="1080225"/>
    <lineage>
        <taxon>Bacteria</taxon>
        <taxon>Pseudomonadati</taxon>
        <taxon>Bacteroidota</taxon>
        <taxon>Flavobacteriia</taxon>
        <taxon>Flavobacteriales</taxon>
        <taxon>Flavobacteriaceae</taxon>
        <taxon>Flagellimonas</taxon>
    </lineage>
</organism>
<dbReference type="NCBIfam" id="TIGR04193">
    <property type="entry name" value="SPASM_w_grasp"/>
    <property type="match status" value="1"/>
</dbReference>
<dbReference type="Proteomes" id="UP000237640">
    <property type="component" value="Unassembled WGS sequence"/>
</dbReference>
<dbReference type="SUPFAM" id="SSF102114">
    <property type="entry name" value="Radical SAM enzymes"/>
    <property type="match status" value="1"/>
</dbReference>
<reference evidence="1 2" key="1">
    <citation type="submission" date="2018-03" db="EMBL/GenBank/DDBJ databases">
        <title>Genomic Encyclopedia of Archaeal and Bacterial Type Strains, Phase II (KMG-II): from individual species to whole genera.</title>
        <authorList>
            <person name="Goeker M."/>
        </authorList>
    </citation>
    <scope>NUCLEOTIDE SEQUENCE [LARGE SCALE GENOMIC DNA]</scope>
    <source>
        <strain evidence="1 2">DSM 25027</strain>
    </source>
</reference>
<name>A0A2T0MCP1_9FLAO</name>
<evidence type="ECO:0000313" key="2">
    <source>
        <dbReference type="Proteomes" id="UP000237640"/>
    </source>
</evidence>
<dbReference type="InterPro" id="IPR023885">
    <property type="entry name" value="4Fe4S-binding_SPASM_dom"/>
</dbReference>
<protein>
    <submittedName>
        <fullName evidence="1">SPASM domain peptide maturase of grasp-with-spasm system</fullName>
    </submittedName>
</protein>
<accession>A0A2T0MCP1</accession>
<comment type="caution">
    <text evidence="1">The sequence shown here is derived from an EMBL/GenBank/DDBJ whole genome shotgun (WGS) entry which is preliminary data.</text>
</comment>
<dbReference type="InterPro" id="IPR013785">
    <property type="entry name" value="Aldolase_TIM"/>
</dbReference>
<dbReference type="OrthoDB" id="1073749at2"/>
<dbReference type="InterPro" id="IPR058240">
    <property type="entry name" value="rSAM_sf"/>
</dbReference>
<dbReference type="AlphaFoldDB" id="A0A2T0MCP1"/>
<evidence type="ECO:0000313" key="1">
    <source>
        <dbReference type="EMBL" id="PRX55261.1"/>
    </source>
</evidence>
<dbReference type="RefSeq" id="WP_106146985.1">
    <property type="nucleotide sequence ID" value="NZ_PVYX01000002.1"/>
</dbReference>
<gene>
    <name evidence="1" type="ORF">CLV81_3670</name>
</gene>
<dbReference type="Gene3D" id="3.20.20.70">
    <property type="entry name" value="Aldolase class I"/>
    <property type="match status" value="1"/>
</dbReference>